<dbReference type="GO" id="GO:0005634">
    <property type="term" value="C:nucleus"/>
    <property type="evidence" value="ECO:0007669"/>
    <property type="project" value="UniProtKB-SubCell"/>
</dbReference>
<dbReference type="InterPro" id="IPR029055">
    <property type="entry name" value="Ntn_hydrolases_N"/>
</dbReference>
<keyword evidence="7" id="KW-0865">Zymogen</keyword>
<dbReference type="CDD" id="cd03761">
    <property type="entry name" value="proteasome_beta_type_5"/>
    <property type="match status" value="1"/>
</dbReference>
<comment type="function">
    <text evidence="11">Component of the proteasome, a multicatalytic proteinase complex which is characterized by its ability to cleave peptides with Arg, Phe, Tyr, Leu, and Glu adjacent to the leaving group at neutral or slightly basic pH. The proteasome has an ATP-dependent proteolytic activity.</text>
</comment>
<dbReference type="PROSITE" id="PS00854">
    <property type="entry name" value="PROTEASOME_BETA_1"/>
    <property type="match status" value="1"/>
</dbReference>
<dbReference type="Proteomes" id="UP000504634">
    <property type="component" value="Unplaced"/>
</dbReference>
<accession>A0A6J2T7Q4</accession>
<keyword evidence="12" id="KW-1185">Reference proteome</keyword>
<dbReference type="InterPro" id="IPR023333">
    <property type="entry name" value="Proteasome_suB-type"/>
</dbReference>
<keyword evidence="6 11" id="KW-0647">Proteasome</keyword>
<keyword evidence="2 11" id="KW-0963">Cytoplasm</keyword>
<dbReference type="GO" id="GO:0051603">
    <property type="term" value="P:proteolysis involved in protein catabolic process"/>
    <property type="evidence" value="ECO:0007669"/>
    <property type="project" value="InterPro"/>
</dbReference>
<dbReference type="GO" id="GO:0005737">
    <property type="term" value="C:cytoplasm"/>
    <property type="evidence" value="ECO:0007669"/>
    <property type="project" value="UniProtKB-SubCell"/>
</dbReference>
<evidence type="ECO:0000256" key="11">
    <source>
        <dbReference type="RuleBase" id="RU004203"/>
    </source>
</evidence>
<protein>
    <recommendedName>
        <fullName evidence="11">Proteasome subunit beta</fullName>
    </recommendedName>
</protein>
<dbReference type="PROSITE" id="PS51476">
    <property type="entry name" value="PROTEASOME_BETA_2"/>
    <property type="match status" value="1"/>
</dbReference>
<comment type="similarity">
    <text evidence="11">Belongs to the peptidase T1B family.</text>
</comment>
<dbReference type="InterPro" id="IPR001353">
    <property type="entry name" value="Proteasome_sua/b"/>
</dbReference>
<comment type="subcellular location">
    <subcellularLocation>
        <location evidence="11">Cytoplasm</location>
    </subcellularLocation>
    <subcellularLocation>
        <location evidence="11">Nucleus</location>
    </subcellularLocation>
</comment>
<reference evidence="13" key="1">
    <citation type="submission" date="2025-08" db="UniProtKB">
        <authorList>
            <consortium name="RefSeq"/>
        </authorList>
    </citation>
    <scope>IDENTIFICATION</scope>
    <source>
        <strain evidence="13">11010-0011.00</strain>
        <tissue evidence="13">Whole body</tissue>
    </source>
</reference>
<dbReference type="Pfam" id="PF00227">
    <property type="entry name" value="Proteasome"/>
    <property type="match status" value="1"/>
</dbReference>
<evidence type="ECO:0000256" key="5">
    <source>
        <dbReference type="ARBA" id="ARBA00022801"/>
    </source>
</evidence>
<evidence type="ECO:0000256" key="1">
    <source>
        <dbReference type="ARBA" id="ARBA00001198"/>
    </source>
</evidence>
<dbReference type="SUPFAM" id="SSF56235">
    <property type="entry name" value="N-terminal nucleophile aminohydrolases (Ntn hydrolases)"/>
    <property type="match status" value="1"/>
</dbReference>
<dbReference type="GO" id="GO:0005839">
    <property type="term" value="C:proteasome core complex"/>
    <property type="evidence" value="ECO:0007669"/>
    <property type="project" value="InterPro"/>
</dbReference>
<dbReference type="AlphaFoldDB" id="A0A6J2T7Q4"/>
<feature type="active site" description="Nucleophile" evidence="10">
    <location>
        <position position="73"/>
    </location>
</feature>
<evidence type="ECO:0000313" key="12">
    <source>
        <dbReference type="Proteomes" id="UP000504634"/>
    </source>
</evidence>
<evidence type="ECO:0000313" key="13">
    <source>
        <dbReference type="RefSeq" id="XP_030372976.1"/>
    </source>
</evidence>
<dbReference type="GeneID" id="115622967"/>
<dbReference type="Gene3D" id="3.60.20.10">
    <property type="entry name" value="Glutamine Phosphoribosylpyrophosphate, subunit 1, domain 1"/>
    <property type="match status" value="1"/>
</dbReference>
<dbReference type="PRINTS" id="PR00141">
    <property type="entry name" value="PROTEASOME"/>
</dbReference>
<dbReference type="InterPro" id="IPR016050">
    <property type="entry name" value="Proteasome_bsu_CS"/>
</dbReference>
<comment type="catalytic activity">
    <reaction evidence="1">
        <text>Cleavage of peptide bonds with very broad specificity.</text>
        <dbReference type="EC" id="3.4.25.1"/>
    </reaction>
</comment>
<comment type="function">
    <text evidence="8">Non-catalytic component of the proteasome, a multicatalytic proteinase complex which is characterized by its ability to cleave peptides with Arg, Phe, Tyr, Leu, and Glu adjacent to the leaving group at neutral or slightly basic pH. The proteasome has an ATP-dependent proteolytic activity.</text>
</comment>
<evidence type="ECO:0000256" key="9">
    <source>
        <dbReference type="ARBA" id="ARBA00026071"/>
    </source>
</evidence>
<keyword evidence="4" id="KW-0888">Threonine protease</keyword>
<keyword evidence="3" id="KW-0645">Protease</keyword>
<sequence length="288" mass="32360">MAMERLCGFDKLNLMKSHHMTSMEFGAHNLSLATSNFTNPYALMAPRYPNPDNTLPKLLHECPEVCKEIDHGTTTIGFKYQGGVVLCADSRATAGSYVNSQTVRKIVELNDYMLGTMAGCAADCTYWHRVLTYETRLHELRFRQRLPVDSVARIMSNVSYQYRGMGLSMGMMLAGCDSQGVKLMYVDSDGVRLDGNCFSVGSGCTFALSYLDTNYKWELTDEEAYDLARRAICQATYTDAFSGGTVRLYHITPKGWKNISNTDCKQLREIYEADKKEKLAEKAALEKL</sequence>
<evidence type="ECO:0000256" key="6">
    <source>
        <dbReference type="ARBA" id="ARBA00022942"/>
    </source>
</evidence>
<dbReference type="PANTHER" id="PTHR32194:SF3">
    <property type="entry name" value="PROTEASOME SUBUNIT BETA"/>
    <property type="match status" value="1"/>
</dbReference>
<dbReference type="PANTHER" id="PTHR32194">
    <property type="entry name" value="METALLOPROTEASE TLDD"/>
    <property type="match status" value="1"/>
</dbReference>
<dbReference type="OrthoDB" id="37597at2759"/>
<evidence type="ECO:0000256" key="4">
    <source>
        <dbReference type="ARBA" id="ARBA00022698"/>
    </source>
</evidence>
<dbReference type="RefSeq" id="XP_030372976.1">
    <property type="nucleotide sequence ID" value="XM_030517116.1"/>
</dbReference>
<proteinExistence type="inferred from homology"/>
<comment type="subunit">
    <text evidence="9">The 26S proteasome consists of a 20S proteasome core and two 19S regulatory subunits. The 20S proteasome core is composed of 28 subunits that are arranged in four stacked rings, resulting in a barrel-shaped structure. The two end rings are each formed by seven alpha subunits, and the two central rings are each formed by seven beta subunits. The catalytic chamber with the active sites is on the inside of the barrel.</text>
</comment>
<evidence type="ECO:0000256" key="3">
    <source>
        <dbReference type="ARBA" id="ARBA00022670"/>
    </source>
</evidence>
<name>A0A6J2T7Q4_DROLE</name>
<comment type="subunit">
    <text evidence="11">Component of the proteasome complex.</text>
</comment>
<evidence type="ECO:0000256" key="8">
    <source>
        <dbReference type="ARBA" id="ARBA00024953"/>
    </source>
</evidence>
<organism evidence="12 13">
    <name type="scientific">Drosophila lebanonensis</name>
    <name type="common">Fruit fly</name>
    <name type="synonym">Scaptodrosophila lebanonensis</name>
    <dbReference type="NCBI Taxonomy" id="7225"/>
    <lineage>
        <taxon>Eukaryota</taxon>
        <taxon>Metazoa</taxon>
        <taxon>Ecdysozoa</taxon>
        <taxon>Arthropoda</taxon>
        <taxon>Hexapoda</taxon>
        <taxon>Insecta</taxon>
        <taxon>Pterygota</taxon>
        <taxon>Neoptera</taxon>
        <taxon>Endopterygota</taxon>
        <taxon>Diptera</taxon>
        <taxon>Brachycera</taxon>
        <taxon>Muscomorpha</taxon>
        <taxon>Ephydroidea</taxon>
        <taxon>Drosophilidae</taxon>
        <taxon>Scaptodrosophila</taxon>
    </lineage>
</organism>
<keyword evidence="5" id="KW-0378">Hydrolase</keyword>
<evidence type="ECO:0000256" key="10">
    <source>
        <dbReference type="PIRSR" id="PIRSR600243-1"/>
    </source>
</evidence>
<evidence type="ECO:0000256" key="2">
    <source>
        <dbReference type="ARBA" id="ARBA00022490"/>
    </source>
</evidence>
<dbReference type="InterPro" id="IPR000243">
    <property type="entry name" value="Pept_T1A_subB"/>
</dbReference>
<dbReference type="GO" id="GO:0004298">
    <property type="term" value="F:threonine-type endopeptidase activity"/>
    <property type="evidence" value="ECO:0007669"/>
    <property type="project" value="UniProtKB-KW"/>
</dbReference>
<evidence type="ECO:0000256" key="7">
    <source>
        <dbReference type="ARBA" id="ARBA00023145"/>
    </source>
</evidence>
<keyword evidence="11" id="KW-0539">Nucleus</keyword>
<gene>
    <name evidence="13" type="primary">LOC115622967</name>
</gene>